<evidence type="ECO:0000313" key="9">
    <source>
        <dbReference type="Proteomes" id="UP001218188"/>
    </source>
</evidence>
<dbReference type="GO" id="GO:0007186">
    <property type="term" value="P:G protein-coupled receptor signaling pathway"/>
    <property type="evidence" value="ECO:0007669"/>
    <property type="project" value="InterPro"/>
</dbReference>
<reference evidence="8" key="1">
    <citation type="submission" date="2023-03" db="EMBL/GenBank/DDBJ databases">
        <title>Massive genome expansion in bonnet fungi (Mycena s.s.) driven by repeated elements and novel gene families across ecological guilds.</title>
        <authorList>
            <consortium name="Lawrence Berkeley National Laboratory"/>
            <person name="Harder C.B."/>
            <person name="Miyauchi S."/>
            <person name="Viragh M."/>
            <person name="Kuo A."/>
            <person name="Thoen E."/>
            <person name="Andreopoulos B."/>
            <person name="Lu D."/>
            <person name="Skrede I."/>
            <person name="Drula E."/>
            <person name="Henrissat B."/>
            <person name="Morin E."/>
            <person name="Kohler A."/>
            <person name="Barry K."/>
            <person name="LaButti K."/>
            <person name="Morin E."/>
            <person name="Salamov A."/>
            <person name="Lipzen A."/>
            <person name="Mereny Z."/>
            <person name="Hegedus B."/>
            <person name="Baldrian P."/>
            <person name="Stursova M."/>
            <person name="Weitz H."/>
            <person name="Taylor A."/>
            <person name="Grigoriev I.V."/>
            <person name="Nagy L.G."/>
            <person name="Martin F."/>
            <person name="Kauserud H."/>
        </authorList>
    </citation>
    <scope>NUCLEOTIDE SEQUENCE</scope>
    <source>
        <strain evidence="8">CBHHK200</strain>
    </source>
</reference>
<dbReference type="CDD" id="cd00066">
    <property type="entry name" value="G-alpha"/>
    <property type="match status" value="1"/>
</dbReference>
<dbReference type="EMBL" id="JARJCM010000453">
    <property type="protein sequence ID" value="KAJ7016914.1"/>
    <property type="molecule type" value="Genomic_DNA"/>
</dbReference>
<keyword evidence="2 5" id="KW-0547">Nucleotide-binding</keyword>
<dbReference type="Gene3D" id="3.40.50.300">
    <property type="entry name" value="P-loop containing nucleotide triphosphate hydrolases"/>
    <property type="match status" value="1"/>
</dbReference>
<dbReference type="PANTHER" id="PTHR10218">
    <property type="entry name" value="GTP-BINDING PROTEIN ALPHA SUBUNIT"/>
    <property type="match status" value="1"/>
</dbReference>
<gene>
    <name evidence="8" type="ORF">C8F04DRAFT_1244626</name>
</gene>
<dbReference type="Gene3D" id="1.10.400.10">
    <property type="entry name" value="GI Alpha 1, domain 2-like"/>
    <property type="match status" value="1"/>
</dbReference>
<dbReference type="GO" id="GO:0001664">
    <property type="term" value="F:G protein-coupled receptor binding"/>
    <property type="evidence" value="ECO:0007669"/>
    <property type="project" value="TreeGrafter"/>
</dbReference>
<evidence type="ECO:0000256" key="4">
    <source>
        <dbReference type="ARBA" id="ARBA00023224"/>
    </source>
</evidence>
<keyword evidence="1 6" id="KW-0479">Metal-binding</keyword>
<dbReference type="Proteomes" id="UP001218188">
    <property type="component" value="Unassembled WGS sequence"/>
</dbReference>
<dbReference type="SMART" id="SM00275">
    <property type="entry name" value="G_alpha"/>
    <property type="match status" value="1"/>
</dbReference>
<feature type="binding site" evidence="5">
    <location>
        <begin position="239"/>
        <end position="278"/>
    </location>
    <ligand>
        <name>GTP</name>
        <dbReference type="ChEBI" id="CHEBI:37565"/>
    </ligand>
</feature>
<feature type="binding site" evidence="6">
    <location>
        <position position="220"/>
    </location>
    <ligand>
        <name>Mg(2+)</name>
        <dbReference type="ChEBI" id="CHEBI:18420"/>
    </ligand>
</feature>
<dbReference type="InterPro" id="IPR001019">
    <property type="entry name" value="Gprotein_alpha_su"/>
</dbReference>
<dbReference type="GO" id="GO:0003924">
    <property type="term" value="F:GTPase activity"/>
    <property type="evidence" value="ECO:0007669"/>
    <property type="project" value="InterPro"/>
</dbReference>
<dbReference type="InterPro" id="IPR027417">
    <property type="entry name" value="P-loop_NTPase"/>
</dbReference>
<evidence type="ECO:0000256" key="6">
    <source>
        <dbReference type="PIRSR" id="PIRSR601019-2"/>
    </source>
</evidence>
<dbReference type="FunFam" id="3.40.50.300:FF:000692">
    <property type="entry name" value="Guanine nucleotide-binding protein subunit alpha"/>
    <property type="match status" value="2"/>
</dbReference>
<comment type="caution">
    <text evidence="8">The sequence shown here is derived from an EMBL/GenBank/DDBJ whole genome shotgun (WGS) entry which is preliminary data.</text>
</comment>
<dbReference type="SUPFAM" id="SSF52540">
    <property type="entry name" value="P-loop containing nucleoside triphosphate hydrolases"/>
    <property type="match status" value="1"/>
</dbReference>
<evidence type="ECO:0000256" key="5">
    <source>
        <dbReference type="PIRSR" id="PIRSR601019-1"/>
    </source>
</evidence>
<dbReference type="PROSITE" id="PS51882">
    <property type="entry name" value="G_ALPHA"/>
    <property type="match status" value="1"/>
</dbReference>
<feature type="compositionally biased region" description="Basic and acidic residues" evidence="7">
    <location>
        <begin position="90"/>
        <end position="117"/>
    </location>
</feature>
<evidence type="ECO:0000256" key="3">
    <source>
        <dbReference type="ARBA" id="ARBA00023134"/>
    </source>
</evidence>
<keyword evidence="4" id="KW-0807">Transducer</keyword>
<keyword evidence="3 5" id="KW-0342">GTP-binding</keyword>
<dbReference type="GO" id="GO:0005737">
    <property type="term" value="C:cytoplasm"/>
    <property type="evidence" value="ECO:0007669"/>
    <property type="project" value="TreeGrafter"/>
</dbReference>
<dbReference type="GO" id="GO:0031683">
    <property type="term" value="F:G-protein beta/gamma-subunit complex binding"/>
    <property type="evidence" value="ECO:0007669"/>
    <property type="project" value="InterPro"/>
</dbReference>
<evidence type="ECO:0000256" key="1">
    <source>
        <dbReference type="ARBA" id="ARBA00022723"/>
    </source>
</evidence>
<dbReference type="Pfam" id="PF00503">
    <property type="entry name" value="G-alpha"/>
    <property type="match status" value="2"/>
</dbReference>
<evidence type="ECO:0000256" key="7">
    <source>
        <dbReference type="SAM" id="MobiDB-lite"/>
    </source>
</evidence>
<dbReference type="GO" id="GO:0046872">
    <property type="term" value="F:metal ion binding"/>
    <property type="evidence" value="ECO:0007669"/>
    <property type="project" value="UniProtKB-KW"/>
</dbReference>
<name>A0AAD6WQ85_9AGAR</name>
<organism evidence="8 9">
    <name type="scientific">Mycena alexandri</name>
    <dbReference type="NCBI Taxonomy" id="1745969"/>
    <lineage>
        <taxon>Eukaryota</taxon>
        <taxon>Fungi</taxon>
        <taxon>Dikarya</taxon>
        <taxon>Basidiomycota</taxon>
        <taxon>Agaricomycotina</taxon>
        <taxon>Agaricomycetes</taxon>
        <taxon>Agaricomycetidae</taxon>
        <taxon>Agaricales</taxon>
        <taxon>Marasmiineae</taxon>
        <taxon>Mycenaceae</taxon>
        <taxon>Mycena</taxon>
    </lineage>
</organism>
<evidence type="ECO:0000313" key="8">
    <source>
        <dbReference type="EMBL" id="KAJ7016914.1"/>
    </source>
</evidence>
<sequence length="596" mass="65855">MRLIHKVPFSAQETESFRQLVFDNLTRGLKYLLDALPDMGLALPEALRGRRCGGVCAAGGGRGGVGVRWRRARARRKQGRKRKQKRGRAKGGERGRGRGRAGGRDRGGRRAHRAREDLRDGEPFPARYFGALSRLWGEEVVRTAWSRGNEAAVPEKRGTWGTWVELMSGRGYGETSCARGLGVDAGHGRRLHYFFSHLPRLFDPAYVPTEQDIVRARARTIGITETTFKLREHEMLMVDGRGTAHARGVRAAPTGMAWVRMTVGVEGDGGIGQRVGGQKSERRKWIHCFQDVTSILFLVSLSGYDQCLVEDRDASGGGRDVEPGDTRPRHRGPCQCGPGLGWTAAPCGMGHLSRQCLTGKRAMGDEWPRPRRWDPGAGAGGPVAWSLRPSTPIWTHSGAPDQRIPVAEAVATADNQMQDAMTIWDSICHSQWFKQTSIILFLNKNDLFEQKIKTSDIRSFFPDFDGEPGNALAGRDYFKKRFGRLAQKAGRAKEREIYIHITTATDTELLRVIMAAVEVSVHILSAPLPFAFPSFGCVRACSLDGHCAMSALRRVARRAHLLFWPAEARLLNAPFPVIALVISIVLRSNLSGAALI</sequence>
<accession>A0AAD6WQ85</accession>
<feature type="binding site" evidence="5">
    <location>
        <position position="504"/>
    </location>
    <ligand>
        <name>GTP</name>
        <dbReference type="ChEBI" id="CHEBI:37565"/>
    </ligand>
</feature>
<proteinExistence type="predicted"/>
<keyword evidence="9" id="KW-1185">Reference proteome</keyword>
<dbReference type="AlphaFoldDB" id="A0AAD6WQ85"/>
<dbReference type="GO" id="GO:0000750">
    <property type="term" value="P:pheromone-dependent signal transduction involved in conjugation with cellular fusion"/>
    <property type="evidence" value="ECO:0007669"/>
    <property type="project" value="TreeGrafter"/>
</dbReference>
<dbReference type="InterPro" id="IPR011025">
    <property type="entry name" value="GproteinA_insert"/>
</dbReference>
<feature type="compositionally biased region" description="Basic residues" evidence="7">
    <location>
        <begin position="68"/>
        <end position="89"/>
    </location>
</feature>
<feature type="binding site" evidence="5">
    <location>
        <begin position="443"/>
        <end position="446"/>
    </location>
    <ligand>
        <name>GTP</name>
        <dbReference type="ChEBI" id="CHEBI:37565"/>
    </ligand>
</feature>
<feature type="region of interest" description="Disordered" evidence="7">
    <location>
        <begin position="67"/>
        <end position="117"/>
    </location>
</feature>
<dbReference type="PANTHER" id="PTHR10218:SF242">
    <property type="entry name" value="GUANINE NUCLEOTIDE-BINDING PROTEIN ALPHA-1 SUBUNIT"/>
    <property type="match status" value="1"/>
</dbReference>
<evidence type="ECO:0000256" key="2">
    <source>
        <dbReference type="ARBA" id="ARBA00022741"/>
    </source>
</evidence>
<dbReference type="SUPFAM" id="SSF47895">
    <property type="entry name" value="Transducin (alpha subunit), insertion domain"/>
    <property type="match status" value="2"/>
</dbReference>
<dbReference type="GO" id="GO:0005834">
    <property type="term" value="C:heterotrimeric G-protein complex"/>
    <property type="evidence" value="ECO:0007669"/>
    <property type="project" value="TreeGrafter"/>
</dbReference>
<keyword evidence="6" id="KW-0460">Magnesium</keyword>
<dbReference type="GO" id="GO:0005525">
    <property type="term" value="F:GTP binding"/>
    <property type="evidence" value="ECO:0007669"/>
    <property type="project" value="UniProtKB-KW"/>
</dbReference>
<protein>
    <submittedName>
        <fullName evidence="8">Guanine nucleotide binding protein, alpha subunit</fullName>
    </submittedName>
</protein>